<feature type="chain" id="PRO_5045156048" description="LPXTG-motif cell wall anchor domain-containing protein" evidence="2">
    <location>
        <begin position="29"/>
        <end position="183"/>
    </location>
</feature>
<dbReference type="Proteomes" id="UP001500957">
    <property type="component" value="Unassembled WGS sequence"/>
</dbReference>
<protein>
    <recommendedName>
        <fullName evidence="5">LPXTG-motif cell wall anchor domain-containing protein</fullName>
    </recommendedName>
</protein>
<keyword evidence="1" id="KW-0812">Transmembrane</keyword>
<keyword evidence="2" id="KW-0732">Signal</keyword>
<keyword evidence="1" id="KW-1133">Transmembrane helix</keyword>
<evidence type="ECO:0000313" key="4">
    <source>
        <dbReference type="Proteomes" id="UP001500957"/>
    </source>
</evidence>
<feature type="signal peptide" evidence="2">
    <location>
        <begin position="1"/>
        <end position="28"/>
    </location>
</feature>
<accession>A0ABP3RWQ2</accession>
<evidence type="ECO:0008006" key="5">
    <source>
        <dbReference type="Google" id="ProtNLM"/>
    </source>
</evidence>
<organism evidence="3 4">
    <name type="scientific">Sporichthya brevicatena</name>
    <dbReference type="NCBI Taxonomy" id="171442"/>
    <lineage>
        <taxon>Bacteria</taxon>
        <taxon>Bacillati</taxon>
        <taxon>Actinomycetota</taxon>
        <taxon>Actinomycetes</taxon>
        <taxon>Sporichthyales</taxon>
        <taxon>Sporichthyaceae</taxon>
        <taxon>Sporichthya</taxon>
    </lineage>
</organism>
<reference evidence="4" key="1">
    <citation type="journal article" date="2019" name="Int. J. Syst. Evol. Microbiol.">
        <title>The Global Catalogue of Microorganisms (GCM) 10K type strain sequencing project: providing services to taxonomists for standard genome sequencing and annotation.</title>
        <authorList>
            <consortium name="The Broad Institute Genomics Platform"/>
            <consortium name="The Broad Institute Genome Sequencing Center for Infectious Disease"/>
            <person name="Wu L."/>
            <person name="Ma J."/>
        </authorList>
    </citation>
    <scope>NUCLEOTIDE SEQUENCE [LARGE SCALE GENOMIC DNA]</scope>
    <source>
        <strain evidence="4">JCM 10671</strain>
    </source>
</reference>
<dbReference type="EMBL" id="BAAAHE010000016">
    <property type="protein sequence ID" value="GAA0619324.1"/>
    <property type="molecule type" value="Genomic_DNA"/>
</dbReference>
<evidence type="ECO:0000256" key="1">
    <source>
        <dbReference type="SAM" id="Phobius"/>
    </source>
</evidence>
<proteinExistence type="predicted"/>
<evidence type="ECO:0000313" key="3">
    <source>
        <dbReference type="EMBL" id="GAA0619324.1"/>
    </source>
</evidence>
<evidence type="ECO:0000256" key="2">
    <source>
        <dbReference type="SAM" id="SignalP"/>
    </source>
</evidence>
<keyword evidence="4" id="KW-1185">Reference proteome</keyword>
<dbReference type="RefSeq" id="WP_344604634.1">
    <property type="nucleotide sequence ID" value="NZ_BAAAHE010000016.1"/>
</dbReference>
<keyword evidence="1" id="KW-0472">Membrane</keyword>
<comment type="caution">
    <text evidence="3">The sequence shown here is derived from an EMBL/GenBank/DDBJ whole genome shotgun (WGS) entry which is preliminary data.</text>
</comment>
<name>A0ABP3RWQ2_9ACTN</name>
<feature type="transmembrane region" description="Helical" evidence="1">
    <location>
        <begin position="150"/>
        <end position="170"/>
    </location>
</feature>
<gene>
    <name evidence="3" type="ORF">GCM10009547_22200</name>
</gene>
<sequence length="183" mass="18335">MRIRQGVAVGLAAIGLAALGPVATPVAAHSGGKAVVLVADLTLTPSGNSWTANTTLVDGDSGSPIRGAAVKAMLGTPAKAHDLTPGSTLGNYTGSLGALPAGPTHLELQVRTLPGSEPIVPYTNAWDFDLTAGQPVTVARETAGGGGSNVALILSVAGAVILLALLYGLFSLRRRTAGPRIER</sequence>